<reference evidence="2 3" key="1">
    <citation type="journal article" date="2024" name="Nat. Commun.">
        <title>Phylogenomics reveals the evolutionary origins of lichenization in chlorophyte algae.</title>
        <authorList>
            <person name="Puginier C."/>
            <person name="Libourel C."/>
            <person name="Otte J."/>
            <person name="Skaloud P."/>
            <person name="Haon M."/>
            <person name="Grisel S."/>
            <person name="Petersen M."/>
            <person name="Berrin J.G."/>
            <person name="Delaux P.M."/>
            <person name="Dal Grande F."/>
            <person name="Keller J."/>
        </authorList>
    </citation>
    <scope>NUCLEOTIDE SEQUENCE [LARGE SCALE GENOMIC DNA]</scope>
    <source>
        <strain evidence="2 3">SAG 2036</strain>
    </source>
</reference>
<proteinExistence type="predicted"/>
<protein>
    <submittedName>
        <fullName evidence="2">Uncharacterized protein</fullName>
    </submittedName>
</protein>
<feature type="chain" id="PRO_5043430208" evidence="1">
    <location>
        <begin position="27"/>
        <end position="227"/>
    </location>
</feature>
<dbReference type="Proteomes" id="UP001465755">
    <property type="component" value="Unassembled WGS sequence"/>
</dbReference>
<keyword evidence="1" id="KW-0732">Signal</keyword>
<evidence type="ECO:0000256" key="1">
    <source>
        <dbReference type="SAM" id="SignalP"/>
    </source>
</evidence>
<organism evidence="2 3">
    <name type="scientific">Symbiochloris irregularis</name>
    <dbReference type="NCBI Taxonomy" id="706552"/>
    <lineage>
        <taxon>Eukaryota</taxon>
        <taxon>Viridiplantae</taxon>
        <taxon>Chlorophyta</taxon>
        <taxon>core chlorophytes</taxon>
        <taxon>Trebouxiophyceae</taxon>
        <taxon>Trebouxiales</taxon>
        <taxon>Trebouxiaceae</taxon>
        <taxon>Symbiochloris</taxon>
    </lineage>
</organism>
<gene>
    <name evidence="2" type="ORF">WJX73_002573</name>
</gene>
<dbReference type="AlphaFoldDB" id="A0AAW1PA39"/>
<name>A0AAW1PA39_9CHLO</name>
<keyword evidence="3" id="KW-1185">Reference proteome</keyword>
<accession>A0AAW1PA39</accession>
<dbReference type="EMBL" id="JALJOQ010000042">
    <property type="protein sequence ID" value="KAK9805727.1"/>
    <property type="molecule type" value="Genomic_DNA"/>
</dbReference>
<evidence type="ECO:0000313" key="3">
    <source>
        <dbReference type="Proteomes" id="UP001465755"/>
    </source>
</evidence>
<feature type="signal peptide" evidence="1">
    <location>
        <begin position="1"/>
        <end position="26"/>
    </location>
</feature>
<sequence>MAAERRITSVTLVTLAFAALIQAGAGRHLLQTNNPSDLGGDWTSNKGNISQYQTIALATRKAAAKQVAGSAAAAYGAAGAQTSGKSTFAKQYATSLTNAAAINPSAVAQVLYESDHAGGDARATIAVALVAAFTSGNQTEVTNFANAYNIAINAYGCDDLRGSLKEAESVAQKDNTESTYSKTLNTQQAMQLCYNDHKKDADTEAANICSTAKFDCQDISSSQYGGI</sequence>
<evidence type="ECO:0000313" key="2">
    <source>
        <dbReference type="EMBL" id="KAK9805727.1"/>
    </source>
</evidence>
<comment type="caution">
    <text evidence="2">The sequence shown here is derived from an EMBL/GenBank/DDBJ whole genome shotgun (WGS) entry which is preliminary data.</text>
</comment>